<dbReference type="EMBL" id="LFQU01000066">
    <property type="protein sequence ID" value="KOO65764.1"/>
    <property type="molecule type" value="Genomic_DNA"/>
</dbReference>
<evidence type="ECO:0000313" key="2">
    <source>
        <dbReference type="Proteomes" id="UP000036951"/>
    </source>
</evidence>
<evidence type="ECO:0000313" key="1">
    <source>
        <dbReference type="EMBL" id="KOO65764.1"/>
    </source>
</evidence>
<reference evidence="1 2" key="1">
    <citation type="submission" date="2015-06" db="EMBL/GenBank/DDBJ databases">
        <title>Prevotella sp. 109, sp. nov., a novel member of the family Prevotellaceae isolated from human faeces.</title>
        <authorList>
            <person name="Shkoporov A.N."/>
            <person name="Chaplin A.V."/>
            <person name="Kafarskaia L.I."/>
            <person name="Efimov B.A."/>
        </authorList>
    </citation>
    <scope>NUCLEOTIDE SEQUENCE [LARGE SCALE GENOMIC DNA]</scope>
    <source>
        <strain evidence="1 2">109</strain>
    </source>
</reference>
<dbReference type="Proteomes" id="UP000036951">
    <property type="component" value="Unassembled WGS sequence"/>
</dbReference>
<dbReference type="AlphaFoldDB" id="A0A8E1UPL7"/>
<protein>
    <submittedName>
        <fullName evidence="1">Uncharacterized protein</fullName>
    </submittedName>
</protein>
<sequence>MVYVRKSAINEPIKGRRVQRTAHAGFEWRELKGAGMKLRVQRNDKIRLMADPLLPGIVMVRDGDERPHRLIQVFSINGNDINGVIDAIEKAGEWDKEQPGKFKQVKSGREGVKRYVMVPDGDYAKATDELMKTEPVASTCNGWGVGNSGSRYFEMYDGHPGKVVFVEIGQDAPLFDENSVTLCDEPDSTLSRDVLYTMKGEMSLAHEVRSFRPDGTDDEYWIVDKTGRLEDMYDKITGGQKNGNPVDVTLRLEYNGKWDTGFAEDYDGVFFVREIVEIK</sequence>
<comment type="caution">
    <text evidence="1">The sequence shown here is derived from an EMBL/GenBank/DDBJ whole genome shotgun (WGS) entry which is preliminary data.</text>
</comment>
<organism evidence="1 2">
    <name type="scientific">Xylanibacter rarus</name>
    <dbReference type="NCBI Taxonomy" id="1676614"/>
    <lineage>
        <taxon>Bacteria</taxon>
        <taxon>Pseudomonadati</taxon>
        <taxon>Bacteroidota</taxon>
        <taxon>Bacteroidia</taxon>
        <taxon>Bacteroidales</taxon>
        <taxon>Prevotellaceae</taxon>
        <taxon>Xylanibacter</taxon>
    </lineage>
</organism>
<name>A0A8E1UPL7_9BACT</name>
<keyword evidence="2" id="KW-1185">Reference proteome</keyword>
<gene>
    <name evidence="1" type="ORF">ACU52_14485</name>
</gene>
<accession>A0A8E1UPL7</accession>
<proteinExistence type="predicted"/>